<dbReference type="HOGENOM" id="CLU_009086_0_0_1"/>
<reference evidence="2 3" key="1">
    <citation type="journal article" date="2012" name="PLoS ONE">
        <title>Sequence and analysis of the genome of the pathogenic yeast Candida orthopsilosis.</title>
        <authorList>
            <person name="Riccombeni A."/>
            <person name="Vidanes G."/>
            <person name="Proux-Wera E."/>
            <person name="Wolfe K.H."/>
            <person name="Butler G."/>
        </authorList>
    </citation>
    <scope>NUCLEOTIDE SEQUENCE [LARGE SCALE GENOMIC DNA]</scope>
    <source>
        <strain evidence="2 3">Co 90-125</strain>
    </source>
</reference>
<feature type="compositionally biased region" description="Acidic residues" evidence="1">
    <location>
        <begin position="63"/>
        <end position="76"/>
    </location>
</feature>
<dbReference type="eggNOG" id="ENOG502S3HW">
    <property type="taxonomic scope" value="Eukaryota"/>
</dbReference>
<evidence type="ECO:0000313" key="3">
    <source>
        <dbReference type="Proteomes" id="UP000005018"/>
    </source>
</evidence>
<dbReference type="EMBL" id="HE681724">
    <property type="protein sequence ID" value="CCG24421.1"/>
    <property type="molecule type" value="Genomic_DNA"/>
</dbReference>
<dbReference type="GeneID" id="14541561"/>
<proteinExistence type="predicted"/>
<protein>
    <submittedName>
        <fullName evidence="2">Crt10 protein</fullName>
    </submittedName>
</protein>
<dbReference type="InterPro" id="IPR036322">
    <property type="entry name" value="WD40_repeat_dom_sf"/>
</dbReference>
<accession>H8X8E6</accession>
<keyword evidence="3" id="KW-1185">Reference proteome</keyword>
<feature type="region of interest" description="Disordered" evidence="1">
    <location>
        <begin position="144"/>
        <end position="164"/>
    </location>
</feature>
<dbReference type="KEGG" id="cot:CORT_0F01940"/>
<dbReference type="AlphaFoldDB" id="H8X8E6"/>
<feature type="region of interest" description="Disordered" evidence="1">
    <location>
        <begin position="28"/>
        <end position="79"/>
    </location>
</feature>
<dbReference type="SUPFAM" id="SSF50978">
    <property type="entry name" value="WD40 repeat-like"/>
    <property type="match status" value="1"/>
</dbReference>
<dbReference type="InterPro" id="IPR014839">
    <property type="entry name" value="Crt10"/>
</dbReference>
<organism evidence="2 3">
    <name type="scientific">Candida orthopsilosis (strain 90-125)</name>
    <name type="common">Yeast</name>
    <dbReference type="NCBI Taxonomy" id="1136231"/>
    <lineage>
        <taxon>Eukaryota</taxon>
        <taxon>Fungi</taxon>
        <taxon>Dikarya</taxon>
        <taxon>Ascomycota</taxon>
        <taxon>Saccharomycotina</taxon>
        <taxon>Pichiomycetes</taxon>
        <taxon>Debaryomycetaceae</taxon>
        <taxon>Candida/Lodderomyces clade</taxon>
        <taxon>Candida</taxon>
    </lineage>
</organism>
<dbReference type="Pfam" id="PF08728">
    <property type="entry name" value="CRT10"/>
    <property type="match status" value="2"/>
</dbReference>
<dbReference type="RefSeq" id="XP_003870550.1">
    <property type="nucleotide sequence ID" value="XM_003870501.1"/>
</dbReference>
<dbReference type="OrthoDB" id="4068815at2759"/>
<evidence type="ECO:0000313" key="2">
    <source>
        <dbReference type="EMBL" id="CCG24421.1"/>
    </source>
</evidence>
<gene>
    <name evidence="2" type="ORF">CORT_0F01940</name>
</gene>
<evidence type="ECO:0000256" key="1">
    <source>
        <dbReference type="SAM" id="MobiDB-lite"/>
    </source>
</evidence>
<dbReference type="Proteomes" id="UP000005018">
    <property type="component" value="Chromosome 6"/>
</dbReference>
<name>H8X8E6_CANO9</name>
<sequence>MEGFEEFLALRGVQRTLINRNTPFRYAHHNTRSQRQDTFDSSDDGSSLGEGDLIENISNDNEVQVDDDDDDDDDLVGESHYERDEAWFEDRVGIRLLNGTDYVQAAPPRLRESVIFGVHSVVLAGRDDFPRQFRLANELVEESSDDIRDASFEGDSEDTDSLYNSGGGNFNTVVESTPVTASSIISGSAMSQLGELDSKFKFTEKKSSSVRYRYPRLQDKTNFIYSPPVKEIEKDTFQVNIERNQKQFLLQQAPAEKFYNGLNLTAQGSIALNSVKDSMKYKNNLTCTFSHDGDYLVIAVESRLHIYDFDPMTNLPNRTPRLIFDTKPSFSSTTDRVVSTWPYFPHGINYIRNCQFLGKTVVCACIDDGRLLIWFVERFVEQMNQFESPIEQESFRNLTISPDFKVRLSASLWGLDIKENIIIASDNSQCVVLLFYHEHDGRFYHVKTHQILHNIPSVSIIKHTRKTVHVACASISGELVIFEFKLRLVAGPLNKSDLEFFQHRTIYYTDPMIESLEYGNGDDDGYRRWHQDLYNDVDLISNGKNVFKRIEFYTPTILSRCVLNEDCWTIQPFHSNWFLPVGSLQSVFGDSEIDEEKEHARIIAESDVLKWKQDRKSQKQVLDENENDGDFDNQTSLGVAAKYQFYKSNSIDFEGADDPVIRIPSSAKMTNVNDEYKRIHKDIVLREKVKNVTDDFMIVTTSKKIALFKYPTLYCPCATNPLFNLDLYRKADSCHSNRLSISVVIPELSCFIGVSQQGTVTIMRLCTSRGVYGMRQEHVFPNAFKMAPTDNGNYRSIVGLSVREKKSQVGANNGDCESVGEKDGSIYLLYILYDDGSLLGYTLRE</sequence>